<evidence type="ECO:0000313" key="2">
    <source>
        <dbReference type="EMBL" id="OGD98862.1"/>
    </source>
</evidence>
<organism evidence="2 3">
    <name type="scientific">Candidatus Curtissbacteria bacterium RIFCSPLOWO2_01_FULL_42_50</name>
    <dbReference type="NCBI Taxonomy" id="1797730"/>
    <lineage>
        <taxon>Bacteria</taxon>
        <taxon>Candidatus Curtissiibacteriota</taxon>
    </lineage>
</organism>
<dbReference type="InterPro" id="IPR025420">
    <property type="entry name" value="DUF4143"/>
</dbReference>
<accession>A0A1F5H3W6</accession>
<dbReference type="InterPro" id="IPR041682">
    <property type="entry name" value="AAA_14"/>
</dbReference>
<sequence>MYIQRLIETEVKASLYKGKIIIIYGARQVGKTTLVKKILSDLPGTESLYLNCDEGDIQKLFRDSITSTALKQIIGDKKLVVIDEAQRIKDIGVKLKLLVDNFPNQQVIATGSSSFELANEVIEPLTGRNIQFALYPFSLPELAGIWDNLEINRQLETFLVYGSYPAVIEKSLEEKRSIILQISQDYLYKDILKFQNLKNSETIEKLLVALALQVGKEVSYTELASLIGVSKQTVAGYIDILEKTFVIFKLKPFSRNLRKELGKLHKIYFWDLGVRNALINNFNPISLRSDVGELWESFIIGEKRKQEYSAGRKTNTYFWRTYDQQEIDLIEEKEGHLFAYEAKWKKARFKPPKSWRDTYQNSTWISVTPQNYLQIFG</sequence>
<dbReference type="Pfam" id="PF13173">
    <property type="entry name" value="AAA_14"/>
    <property type="match status" value="1"/>
</dbReference>
<dbReference type="SUPFAM" id="SSF52540">
    <property type="entry name" value="P-loop containing nucleoside triphosphate hydrolases"/>
    <property type="match status" value="1"/>
</dbReference>
<dbReference type="PANTHER" id="PTHR43566">
    <property type="entry name" value="CONSERVED PROTEIN"/>
    <property type="match status" value="1"/>
</dbReference>
<dbReference type="InterPro" id="IPR003593">
    <property type="entry name" value="AAA+_ATPase"/>
</dbReference>
<dbReference type="Pfam" id="PF13635">
    <property type="entry name" value="DUF4143"/>
    <property type="match status" value="1"/>
</dbReference>
<dbReference type="AlphaFoldDB" id="A0A1F5H3W6"/>
<evidence type="ECO:0000259" key="1">
    <source>
        <dbReference type="SMART" id="SM00382"/>
    </source>
</evidence>
<comment type="caution">
    <text evidence="2">The sequence shown here is derived from an EMBL/GenBank/DDBJ whole genome shotgun (WGS) entry which is preliminary data.</text>
</comment>
<evidence type="ECO:0000313" key="3">
    <source>
        <dbReference type="Proteomes" id="UP000177039"/>
    </source>
</evidence>
<gene>
    <name evidence="2" type="ORF">A3B54_03960</name>
</gene>
<protein>
    <recommendedName>
        <fullName evidence="1">AAA+ ATPase domain-containing protein</fullName>
    </recommendedName>
</protein>
<name>A0A1F5H3W6_9BACT</name>
<proteinExistence type="predicted"/>
<dbReference type="PANTHER" id="PTHR43566:SF1">
    <property type="entry name" value="AAA+ ATPASE DOMAIN-CONTAINING PROTEIN"/>
    <property type="match status" value="1"/>
</dbReference>
<feature type="domain" description="AAA+ ATPase" evidence="1">
    <location>
        <begin position="17"/>
        <end position="136"/>
    </location>
</feature>
<dbReference type="Proteomes" id="UP000177039">
    <property type="component" value="Unassembled WGS sequence"/>
</dbReference>
<dbReference type="InterPro" id="IPR027417">
    <property type="entry name" value="P-loop_NTPase"/>
</dbReference>
<dbReference type="Gene3D" id="3.40.50.300">
    <property type="entry name" value="P-loop containing nucleotide triphosphate hydrolases"/>
    <property type="match status" value="1"/>
</dbReference>
<dbReference type="EMBL" id="MFBT01000029">
    <property type="protein sequence ID" value="OGD98862.1"/>
    <property type="molecule type" value="Genomic_DNA"/>
</dbReference>
<dbReference type="SMART" id="SM00382">
    <property type="entry name" value="AAA"/>
    <property type="match status" value="1"/>
</dbReference>
<reference evidence="2 3" key="1">
    <citation type="journal article" date="2016" name="Nat. Commun.">
        <title>Thousands of microbial genomes shed light on interconnected biogeochemical processes in an aquifer system.</title>
        <authorList>
            <person name="Anantharaman K."/>
            <person name="Brown C.T."/>
            <person name="Hug L.A."/>
            <person name="Sharon I."/>
            <person name="Castelle C.J."/>
            <person name="Probst A.J."/>
            <person name="Thomas B.C."/>
            <person name="Singh A."/>
            <person name="Wilkins M.J."/>
            <person name="Karaoz U."/>
            <person name="Brodie E.L."/>
            <person name="Williams K.H."/>
            <person name="Hubbard S.S."/>
            <person name="Banfield J.F."/>
        </authorList>
    </citation>
    <scope>NUCLEOTIDE SEQUENCE [LARGE SCALE GENOMIC DNA]</scope>
</reference>